<dbReference type="EMBL" id="CATWFT010000047">
    <property type="protein sequence ID" value="CAJ0733741.1"/>
    <property type="molecule type" value="Genomic_DNA"/>
</dbReference>
<accession>A0ABM9IW47</accession>
<protein>
    <submittedName>
        <fullName evidence="3">Uncharacterized protein</fullName>
    </submittedName>
</protein>
<feature type="compositionally biased region" description="Low complexity" evidence="2">
    <location>
        <begin position="160"/>
        <end position="171"/>
    </location>
</feature>
<comment type="caution">
    <text evidence="3">The sequence shown here is derived from an EMBL/GenBank/DDBJ whole genome shotgun (WGS) entry which is preliminary data.</text>
</comment>
<name>A0ABM9IW47_RALPI</name>
<dbReference type="Proteomes" id="UP001189303">
    <property type="component" value="Unassembled WGS sequence"/>
</dbReference>
<proteinExistence type="predicted"/>
<dbReference type="RefSeq" id="WP_012761468.1">
    <property type="nucleotide sequence ID" value="NZ_CATWFT010000047.1"/>
</dbReference>
<feature type="compositionally biased region" description="Basic and acidic residues" evidence="2">
    <location>
        <begin position="143"/>
        <end position="159"/>
    </location>
</feature>
<keyword evidence="1" id="KW-0175">Coiled coil</keyword>
<evidence type="ECO:0000256" key="1">
    <source>
        <dbReference type="SAM" id="Coils"/>
    </source>
</evidence>
<sequence>MSDFLKTIGTLHVLEKTGEQSRAIERQGIELERQQQAVRDAQRDAGMAEGNANFHRRRAEEYEELLAKPMAEIAAKNGRFRETYDKQQEMLADWILSQRAFKELAMKYGKLAGKTPEEIQAEGMATKEIILDGQSQFGNTVTETEKANLQRKKAREEKQAQAAQNKATHSA</sequence>
<evidence type="ECO:0000256" key="2">
    <source>
        <dbReference type="SAM" id="MobiDB-lite"/>
    </source>
</evidence>
<evidence type="ECO:0000313" key="3">
    <source>
        <dbReference type="EMBL" id="CAJ0733741.1"/>
    </source>
</evidence>
<feature type="coiled-coil region" evidence="1">
    <location>
        <begin position="24"/>
        <end position="51"/>
    </location>
</feature>
<keyword evidence="4" id="KW-1185">Reference proteome</keyword>
<reference evidence="3 4" key="1">
    <citation type="submission" date="2023-07" db="EMBL/GenBank/DDBJ databases">
        <authorList>
            <person name="Peeters C."/>
        </authorList>
    </citation>
    <scope>NUCLEOTIDE SEQUENCE [LARGE SCALE GENOMIC DNA]</scope>
    <source>
        <strain evidence="3 4">R-38712</strain>
    </source>
</reference>
<evidence type="ECO:0000313" key="4">
    <source>
        <dbReference type="Proteomes" id="UP001189303"/>
    </source>
</evidence>
<gene>
    <name evidence="3" type="ORF">R38712_05323</name>
</gene>
<organism evidence="3 4">
    <name type="scientific">Ralstonia pickettii</name>
    <name type="common">Burkholderia pickettii</name>
    <dbReference type="NCBI Taxonomy" id="329"/>
    <lineage>
        <taxon>Bacteria</taxon>
        <taxon>Pseudomonadati</taxon>
        <taxon>Pseudomonadota</taxon>
        <taxon>Betaproteobacteria</taxon>
        <taxon>Burkholderiales</taxon>
        <taxon>Burkholderiaceae</taxon>
        <taxon>Ralstonia</taxon>
    </lineage>
</organism>
<feature type="region of interest" description="Disordered" evidence="2">
    <location>
        <begin position="134"/>
        <end position="171"/>
    </location>
</feature>